<name>A0AAF0JUG6_9EURY</name>
<dbReference type="KEGG" id="manq:L1994_05275"/>
<evidence type="ECO:0000313" key="3">
    <source>
        <dbReference type="Proteomes" id="UP001218895"/>
    </source>
</evidence>
<dbReference type="EMBL" id="CP091092">
    <property type="protein sequence ID" value="WFN37798.1"/>
    <property type="molecule type" value="Genomic_DNA"/>
</dbReference>
<dbReference type="InterPro" id="IPR005122">
    <property type="entry name" value="Uracil-DNA_glycosylase-like"/>
</dbReference>
<dbReference type="InterPro" id="IPR036895">
    <property type="entry name" value="Uracil-DNA_glycosylase-like_sf"/>
</dbReference>
<dbReference type="Proteomes" id="UP001218895">
    <property type="component" value="Chromosome"/>
</dbReference>
<sequence>MNEFKCGLLPVAGIEPVILILGSFPGIMSLEKNEYYGNPNNHFWKIIEAVFGINRNLSYDKKILNLKSKGISLWDSASECRRKGSNDSTMTDIIPNDITSFLKNNRTIRVVALNGITGAGKIFKKHNPDFSDLFPYVTVIILPSSSAANAKISPEQKIQQWKVLNNYLLE</sequence>
<accession>A0AAF0JUG6</accession>
<keyword evidence="2" id="KW-0326">Glycosidase</keyword>
<dbReference type="EC" id="3.2.2.15" evidence="2"/>
<dbReference type="GeneID" id="79949787"/>
<evidence type="ECO:0000313" key="2">
    <source>
        <dbReference type="EMBL" id="WFN37798.1"/>
    </source>
</evidence>
<dbReference type="Gene3D" id="3.40.470.10">
    <property type="entry name" value="Uracil-DNA glycosylase-like domain"/>
    <property type="match status" value="1"/>
</dbReference>
<gene>
    <name evidence="2" type="ORF">L1994_05275</name>
</gene>
<dbReference type="CDD" id="cd10032">
    <property type="entry name" value="UDG-F6_HDG"/>
    <property type="match status" value="1"/>
</dbReference>
<dbReference type="GO" id="GO:0033958">
    <property type="term" value="F:DNA-deoxyinosine glycosylase activity"/>
    <property type="evidence" value="ECO:0007669"/>
    <property type="project" value="UniProtKB-EC"/>
</dbReference>
<organism evidence="2 3">
    <name type="scientific">Methanomicrobium antiquum</name>
    <dbReference type="NCBI Taxonomy" id="487686"/>
    <lineage>
        <taxon>Archaea</taxon>
        <taxon>Methanobacteriati</taxon>
        <taxon>Methanobacteriota</taxon>
        <taxon>Stenosarchaea group</taxon>
        <taxon>Methanomicrobia</taxon>
        <taxon>Methanomicrobiales</taxon>
        <taxon>Methanomicrobiaceae</taxon>
        <taxon>Methanomicrobium</taxon>
    </lineage>
</organism>
<dbReference type="SUPFAM" id="SSF52141">
    <property type="entry name" value="Uracil-DNA glycosylase-like"/>
    <property type="match status" value="1"/>
</dbReference>
<proteinExistence type="predicted"/>
<reference evidence="2" key="1">
    <citation type="submission" date="2022-01" db="EMBL/GenBank/DDBJ databases">
        <title>Complete genome of Methanomicrobium antiquum DSM 21220.</title>
        <authorList>
            <person name="Chen S.-C."/>
            <person name="You Y.-T."/>
            <person name="Zhou Y.-Z."/>
            <person name="Lai M.-C."/>
        </authorList>
    </citation>
    <scope>NUCLEOTIDE SEQUENCE</scope>
    <source>
        <strain evidence="2">DSM 21220</strain>
    </source>
</reference>
<dbReference type="AlphaFoldDB" id="A0AAF0JUG6"/>
<protein>
    <submittedName>
        <fullName evidence="2">DNA-deoxyinosine glycosylase</fullName>
        <ecNumber evidence="2">3.2.2.15</ecNumber>
    </submittedName>
</protein>
<dbReference type="RefSeq" id="WP_278100638.1">
    <property type="nucleotide sequence ID" value="NZ_CP091092.1"/>
</dbReference>
<dbReference type="NCBIfam" id="TIGR04274">
    <property type="entry name" value="hypoxanDNAglyco"/>
    <property type="match status" value="1"/>
</dbReference>
<evidence type="ECO:0000259" key="1">
    <source>
        <dbReference type="Pfam" id="PF03167"/>
    </source>
</evidence>
<feature type="domain" description="Uracil-DNA glycosylase-like" evidence="1">
    <location>
        <begin position="15"/>
        <end position="164"/>
    </location>
</feature>
<dbReference type="Pfam" id="PF03167">
    <property type="entry name" value="UDG"/>
    <property type="match status" value="1"/>
</dbReference>
<keyword evidence="3" id="KW-1185">Reference proteome</keyword>
<keyword evidence="2" id="KW-0378">Hydrolase</keyword>
<dbReference type="InterPro" id="IPR026353">
    <property type="entry name" value="Hypoxan-DNA_Glyclase"/>
</dbReference>